<evidence type="ECO:0000259" key="1">
    <source>
        <dbReference type="Pfam" id="PF01973"/>
    </source>
</evidence>
<feature type="domain" description="6-hydroxymethylpterin diphosphokinase MptE-like" evidence="1">
    <location>
        <begin position="211"/>
        <end position="382"/>
    </location>
</feature>
<dbReference type="Proteomes" id="UP000192738">
    <property type="component" value="Unassembled WGS sequence"/>
</dbReference>
<organism evidence="3 4">
    <name type="scientific">Sporomusa malonica</name>
    <dbReference type="NCBI Taxonomy" id="112901"/>
    <lineage>
        <taxon>Bacteria</taxon>
        <taxon>Bacillati</taxon>
        <taxon>Bacillota</taxon>
        <taxon>Negativicutes</taxon>
        <taxon>Selenomonadales</taxon>
        <taxon>Sporomusaceae</taxon>
        <taxon>Sporomusa</taxon>
    </lineage>
</organism>
<feature type="domain" description="Glycosyltransferase Maf N-terminal" evidence="2">
    <location>
        <begin position="82"/>
        <end position="133"/>
    </location>
</feature>
<dbReference type="Pfam" id="PF20157">
    <property type="entry name" value="Maf_flag10_N"/>
    <property type="match status" value="1"/>
</dbReference>
<dbReference type="InterPro" id="IPR002826">
    <property type="entry name" value="MptE-like"/>
</dbReference>
<dbReference type="EMBL" id="FWXI01000002">
    <property type="protein sequence ID" value="SMC39938.1"/>
    <property type="molecule type" value="Genomic_DNA"/>
</dbReference>
<dbReference type="Pfam" id="PF01973">
    <property type="entry name" value="MptE-like"/>
    <property type="match status" value="1"/>
</dbReference>
<dbReference type="AlphaFoldDB" id="A0A1W1YW61"/>
<gene>
    <name evidence="3" type="ORF">SAMN04488500_102224</name>
</gene>
<dbReference type="RefSeq" id="WP_084574127.1">
    <property type="nucleotide sequence ID" value="NZ_CP155572.1"/>
</dbReference>
<dbReference type="STRING" id="112901.SAMN04488500_102224"/>
<dbReference type="PANTHER" id="PTHR41786">
    <property type="entry name" value="MOTILITY ACCESSORY FACTOR MAF"/>
    <property type="match status" value="1"/>
</dbReference>
<name>A0A1W1YW61_9FIRM</name>
<reference evidence="3 4" key="1">
    <citation type="submission" date="2017-04" db="EMBL/GenBank/DDBJ databases">
        <authorList>
            <person name="Afonso C.L."/>
            <person name="Miller P.J."/>
            <person name="Scott M.A."/>
            <person name="Spackman E."/>
            <person name="Goraichik I."/>
            <person name="Dimitrov K.M."/>
            <person name="Suarez D.L."/>
            <person name="Swayne D.E."/>
        </authorList>
    </citation>
    <scope>NUCLEOTIDE SEQUENCE [LARGE SCALE GENOMIC DNA]</scope>
    <source>
        <strain evidence="3 4">DSM 5090</strain>
    </source>
</reference>
<sequence>MTNEILHKNLETIAQYTPFILNELLQLDFSQLDGGVAEEIANNGSRDIYFCHSEKVYLLHSSYDPIAEAKRIVRDVDKAKDSLFVVFGMGLGFHLLELKKKISKDTKVVIIEHNIDVLKYVLTHFDLSDIFKSGQFVLVFGDDQQIGKMALYLPALNFYNLVHNIQVLSLPNYYVYANQNKSALQHISKIMLNTVISFGNALDDQFVGFANMCHNTDAIMKSNSIEDIRGKYKNVPAIIVAAGPSLDKNIQYLKEANGKALIIACDASMRACERQGVQPDAIASIERDEPTYTFYYKDRKFPQDLVLVAPGSIWPNIYDEFEGKSIIMARNDLGFEQMWLSAFEQFKFVGLGHSCATVAFAAAREAGCNPIILIGQDLAYTSGKKHSNLTHTEYEGENNDRDSTAGVYLEDHEGNLLQSHIVYKIFKEWYEMQILTNRDLQVINATEGGAYIKGTTRMTLQEAIAEYCHTPVDKRLVGYLQEKHISNKDRLKKYDELLKTIRRDLNLLKRTQKAALSHMNMLIKLEETITQDCTEEQLEKIVLKMQAGDKVIRNIVTADSIESYYSPIIVPTIMHVKKIGNELTVENVQQNRLLQHNLMYMIANSTNLIIQEYSNAKDILEKNRDIIITD</sequence>
<keyword evidence="4" id="KW-1185">Reference proteome</keyword>
<dbReference type="InterPro" id="IPR045376">
    <property type="entry name" value="Maf_N"/>
</dbReference>
<accession>A0A1W1YW61</accession>
<protein>
    <submittedName>
        <fullName evidence="3">Uncharacterized conserved protein</fullName>
    </submittedName>
</protein>
<dbReference type="OrthoDB" id="5291305at2"/>
<dbReference type="PANTHER" id="PTHR41786:SF1">
    <property type="entry name" value="6-HYDROXYMETHYLPTERIN DIPHOSPHOKINASE MPTE-LIKE DOMAIN-CONTAINING PROTEIN"/>
    <property type="match status" value="1"/>
</dbReference>
<proteinExistence type="predicted"/>
<evidence type="ECO:0000259" key="2">
    <source>
        <dbReference type="Pfam" id="PF20157"/>
    </source>
</evidence>
<evidence type="ECO:0000313" key="3">
    <source>
        <dbReference type="EMBL" id="SMC39938.1"/>
    </source>
</evidence>
<evidence type="ECO:0000313" key="4">
    <source>
        <dbReference type="Proteomes" id="UP000192738"/>
    </source>
</evidence>